<dbReference type="STRING" id="6183.A0A5K4F863"/>
<feature type="domain" description="CUB" evidence="3">
    <location>
        <begin position="946"/>
        <end position="1071"/>
    </location>
</feature>
<dbReference type="PROSITE" id="PS01180">
    <property type="entry name" value="CUB"/>
    <property type="match status" value="3"/>
</dbReference>
<dbReference type="PANTHER" id="PTHR47537:SF2">
    <property type="entry name" value="CUBILIN"/>
    <property type="match status" value="1"/>
</dbReference>
<dbReference type="SUPFAM" id="SSF49854">
    <property type="entry name" value="Spermadhesin, CUB domain"/>
    <property type="match status" value="3"/>
</dbReference>
<reference evidence="4" key="1">
    <citation type="submission" date="2019-11" db="UniProtKB">
        <authorList>
            <consortium name="WormBaseParasite"/>
        </authorList>
    </citation>
    <scope>IDENTIFICATION</scope>
    <source>
        <strain evidence="4">Puerto Rican</strain>
    </source>
</reference>
<dbReference type="InParanoid" id="A0A5K4F863"/>
<dbReference type="InterPro" id="IPR000859">
    <property type="entry name" value="CUB_dom"/>
</dbReference>
<dbReference type="InterPro" id="IPR035914">
    <property type="entry name" value="Sperma_CUB_dom_sf"/>
</dbReference>
<protein>
    <recommendedName>
        <fullName evidence="3">CUB domain-containing protein</fullName>
    </recommendedName>
</protein>
<dbReference type="GO" id="GO:0005886">
    <property type="term" value="C:plasma membrane"/>
    <property type="evidence" value="ECO:0007669"/>
    <property type="project" value="TreeGrafter"/>
</dbReference>
<evidence type="ECO:0000259" key="3">
    <source>
        <dbReference type="PROSITE" id="PS01180"/>
    </source>
</evidence>
<proteinExistence type="predicted"/>
<dbReference type="ExpressionAtlas" id="A0A5K4F863">
    <property type="expression patterns" value="differential"/>
</dbReference>
<dbReference type="CDD" id="cd00041">
    <property type="entry name" value="CUB"/>
    <property type="match status" value="3"/>
</dbReference>
<dbReference type="InterPro" id="IPR053207">
    <property type="entry name" value="Non-NMDA_GluR_Accessory"/>
</dbReference>
<feature type="domain" description="CUB" evidence="3">
    <location>
        <begin position="306"/>
        <end position="450"/>
    </location>
</feature>
<dbReference type="Gene3D" id="2.60.120.290">
    <property type="entry name" value="Spermadhesin, CUB domain"/>
    <property type="match status" value="3"/>
</dbReference>
<organism evidence="4">
    <name type="scientific">Schistosoma mansoni</name>
    <name type="common">Blood fluke</name>
    <dbReference type="NCBI Taxonomy" id="6183"/>
    <lineage>
        <taxon>Eukaryota</taxon>
        <taxon>Metazoa</taxon>
        <taxon>Spiralia</taxon>
        <taxon>Lophotrochozoa</taxon>
        <taxon>Platyhelminthes</taxon>
        <taxon>Trematoda</taxon>
        <taxon>Digenea</taxon>
        <taxon>Strigeidida</taxon>
        <taxon>Schistosomatoidea</taxon>
        <taxon>Schistosomatidae</taxon>
        <taxon>Schistosoma</taxon>
    </lineage>
</organism>
<dbReference type="WBParaSite" id="Smp_334040.2">
    <property type="protein sequence ID" value="Smp_334040.2"/>
    <property type="gene ID" value="Smp_334040"/>
</dbReference>
<evidence type="ECO:0000256" key="1">
    <source>
        <dbReference type="ARBA" id="ARBA00023157"/>
    </source>
</evidence>
<dbReference type="PANTHER" id="PTHR47537">
    <property type="entry name" value="CUBILIN"/>
    <property type="match status" value="1"/>
</dbReference>
<dbReference type="SMART" id="SM00042">
    <property type="entry name" value="CUB"/>
    <property type="match status" value="3"/>
</dbReference>
<evidence type="ECO:0000256" key="2">
    <source>
        <dbReference type="PROSITE-ProRule" id="PRU00059"/>
    </source>
</evidence>
<name>A0A5K4F863_SCHMA</name>
<comment type="caution">
    <text evidence="2">Lacks conserved residue(s) required for the propagation of feature annotation.</text>
</comment>
<sequence length="1100" mass="128267">MLFSNLDKLIQFAMLIYTTDNFIRFVLISSFVTTNRLHLYENINHSSEYLKMNSFQRTDFKFSQKYEHIIGQRHHQQRSDIPTRLPSVQECISDQYNYSVTKGCLCHLFQSSGLSNGSFEFITNLHLNLSWNTTSNCIIYTFVGDLKEIVHVRLLEFSLPMKIRKTGSNKCTTQFKVYHQLERAELMNNDQPDYELCGQHLNQLPVHDFHSYGRVMIIELDEITKEKQKVIGFYEFLDRDWFKLNLYKFSSRLVSFNFLKLDAYQTDGLPIKATKCDQLFFSSSFITIQGDHNQQIWRRNNGLNQRHGELFSSHTKTDGKFFSPNYPRFYKASMLCKYYFLAHSNERIIIKLKNVQLWSYKSCHSTSQRDTIHFHEITTPLFDLNNSSFFQLGKIIQKPFVYELKKQLLFLCGDEEQTVIISDHRFIMLTLQTHVDSVGARGFEGVYQFLSREKLSYNQGDHDEKDIHKHIDRELFPDPTIKGFMNTEIDSSVQKKTIQQINHIWMNPSKLQGTIKSPNYPSAYPQNCRLLYTINIPKKRFLRLKFSDIQLGSNLPSTKCTQLVGDRIEIYEQNYLNNTPKLILCGTSVPQEQIMLNNKFEMHRVYIYFITDHITSTNELGFMLSYEYSTRNDYTENNNKLFLIRKDLSDKIDDVNSVGDDTCQFTITSYGKESNGFLHIPNNLIRTRKPSELNNCKWKLEGGYGQRIQIRFVRRLDNSQQTHQFQRSQITSSEVNDLVSNYMSDFIQYNQEFGGSIYKQKHQPDIYDIQEIESSFLKDLKCPTSMALELINYRADVLTTNNDFSRLLDNRLNPKFVSQQSYKSLNLNAFSTIQSSSSPLFTTDPVESTPLDPVRLCAGDFMTYSPASKGFMSGNIPRLDIVLKISQSRNGTNNNNNIINSDNNNINMKQNFRSIQYSDLGYDVQYKFVTDYGVIASSGNQRKPSCFFEFNHSQSITGNFSSPNYPGLYPIDIVCEYRFSGLNVRRIDIEFLEFDVESTSKTCSDDTMDDNVEISSCYPTDLLSTPRRRLCHKQNPVNPFRIHWHQPCLNLKFFSNGMYVRTGFFGVYEFHDFGQQGKKVNKLLVIFLCFTVNSLLFLVK</sequence>
<evidence type="ECO:0000313" key="4">
    <source>
        <dbReference type="WBParaSite" id="Smp_334040.2"/>
    </source>
</evidence>
<dbReference type="AlphaFoldDB" id="A0A5K4F863"/>
<feature type="domain" description="CUB" evidence="3">
    <location>
        <begin position="501"/>
        <end position="629"/>
    </location>
</feature>
<keyword evidence="1" id="KW-1015">Disulfide bond</keyword>
<accession>A0A5K4F863</accession>
<dbReference type="Pfam" id="PF00431">
    <property type="entry name" value="CUB"/>
    <property type="match status" value="3"/>
</dbReference>